<dbReference type="EMBL" id="JACRUL010000001">
    <property type="protein sequence ID" value="MBC5843016.1"/>
    <property type="molecule type" value="Genomic_DNA"/>
</dbReference>
<dbReference type="SUPFAM" id="SSF55307">
    <property type="entry name" value="Tubulin C-terminal domain-like"/>
    <property type="match status" value="1"/>
</dbReference>
<dbReference type="InterPro" id="IPR003008">
    <property type="entry name" value="Tubulin_FtsZ_GTPase"/>
</dbReference>
<feature type="domain" description="Tubulin/FtsZ 2-layer sandwich" evidence="9">
    <location>
        <begin position="216"/>
        <end position="334"/>
    </location>
</feature>
<gene>
    <name evidence="4 10" type="primary">ftsZ</name>
    <name evidence="10" type="ORF">H8R25_00995</name>
</gene>
<dbReference type="FunFam" id="3.40.50.1440:FF:000001">
    <property type="entry name" value="Cell division protein FtsZ"/>
    <property type="match status" value="1"/>
</dbReference>
<organism evidence="10 11">
    <name type="scientific">Flavobacterium muglaense</name>
    <dbReference type="NCBI Taxonomy" id="2764716"/>
    <lineage>
        <taxon>Bacteria</taxon>
        <taxon>Pseudomonadati</taxon>
        <taxon>Bacteroidota</taxon>
        <taxon>Flavobacteriia</taxon>
        <taxon>Flavobacteriales</taxon>
        <taxon>Flavobacteriaceae</taxon>
        <taxon>Flavobacterium</taxon>
    </lineage>
</organism>
<name>A0A923MWV7_9FLAO</name>
<dbReference type="PROSITE" id="PS01134">
    <property type="entry name" value="FTSZ_1"/>
    <property type="match status" value="1"/>
</dbReference>
<comment type="subcellular location">
    <subcellularLocation>
        <location evidence="4">Cytoplasm</location>
    </subcellularLocation>
    <text evidence="4">Assembles at midcell at the inner surface of the cytoplasmic membrane.</text>
</comment>
<feature type="binding site" evidence="4">
    <location>
        <begin position="29"/>
        <end position="33"/>
    </location>
    <ligand>
        <name>GTP</name>
        <dbReference type="ChEBI" id="CHEBI:37565"/>
    </ligand>
</feature>
<feature type="binding site" evidence="4">
    <location>
        <position position="152"/>
    </location>
    <ligand>
        <name>GTP</name>
        <dbReference type="ChEBI" id="CHEBI:37565"/>
    </ligand>
</feature>
<dbReference type="InterPro" id="IPR037103">
    <property type="entry name" value="Tubulin/FtsZ-like_C"/>
</dbReference>
<dbReference type="HAMAP" id="MF_00909">
    <property type="entry name" value="FtsZ"/>
    <property type="match status" value="1"/>
</dbReference>
<evidence type="ECO:0000256" key="6">
    <source>
        <dbReference type="RuleBase" id="RU000631"/>
    </source>
</evidence>
<dbReference type="RefSeq" id="WP_187016707.1">
    <property type="nucleotide sequence ID" value="NZ_JACRUK010000001.1"/>
</dbReference>
<dbReference type="GO" id="GO:0005525">
    <property type="term" value="F:GTP binding"/>
    <property type="evidence" value="ECO:0007669"/>
    <property type="project" value="UniProtKB-UniRule"/>
</dbReference>
<keyword evidence="11" id="KW-1185">Reference proteome</keyword>
<dbReference type="GO" id="GO:0032153">
    <property type="term" value="C:cell division site"/>
    <property type="evidence" value="ECO:0007669"/>
    <property type="project" value="UniProtKB-UniRule"/>
</dbReference>
<evidence type="ECO:0000313" key="10">
    <source>
        <dbReference type="EMBL" id="MBC5843016.1"/>
    </source>
</evidence>
<evidence type="ECO:0000256" key="7">
    <source>
        <dbReference type="SAM" id="MobiDB-lite"/>
    </source>
</evidence>
<dbReference type="AlphaFoldDB" id="A0A923MWV7"/>
<dbReference type="InterPro" id="IPR045061">
    <property type="entry name" value="FtsZ/CetZ"/>
</dbReference>
<feature type="binding site" evidence="4">
    <location>
        <begin position="117"/>
        <end position="119"/>
    </location>
    <ligand>
        <name>GTP</name>
        <dbReference type="ChEBI" id="CHEBI:37565"/>
    </ligand>
</feature>
<dbReference type="GO" id="GO:0043093">
    <property type="term" value="P:FtsZ-dependent cytokinesis"/>
    <property type="evidence" value="ECO:0007669"/>
    <property type="project" value="UniProtKB-UniRule"/>
</dbReference>
<dbReference type="Pfam" id="PF00091">
    <property type="entry name" value="Tubulin"/>
    <property type="match status" value="1"/>
</dbReference>
<dbReference type="GO" id="GO:0000917">
    <property type="term" value="P:division septum assembly"/>
    <property type="evidence" value="ECO:0007669"/>
    <property type="project" value="UniProtKB-KW"/>
</dbReference>
<evidence type="ECO:0000256" key="3">
    <source>
        <dbReference type="ARBA" id="ARBA00023134"/>
    </source>
</evidence>
<protein>
    <recommendedName>
        <fullName evidence="4 5">Cell division protein FtsZ</fullName>
    </recommendedName>
</protein>
<dbReference type="Pfam" id="PF12327">
    <property type="entry name" value="FtsZ_C"/>
    <property type="match status" value="1"/>
</dbReference>
<proteinExistence type="inferred from homology"/>
<reference evidence="10 11" key="1">
    <citation type="submission" date="2020-08" db="EMBL/GenBank/DDBJ databases">
        <title>Description of novel Flavobacterium F-392 isolate.</title>
        <authorList>
            <person name="Saticioglu I.B."/>
            <person name="Duman M."/>
            <person name="Altun S."/>
        </authorList>
    </citation>
    <scope>NUCLEOTIDE SEQUENCE [LARGE SCALE GENOMIC DNA]</scope>
    <source>
        <strain evidence="10 11">F-392</strain>
    </source>
</reference>
<keyword evidence="3 4" id="KW-0342">GTP-binding</keyword>
<sequence>MMSNSEFGNISFDLPKNQSNVIKVIGVGGGGSNAINHMFKQGIKGVDFIVCNTDSQALQSSAVPNKIQLGVNLTEGLGAGANPDVGQQSAIESIAEIEKMLDRNTKMVFITAGMGGGTGTGAAPVIAQLAKEREILTVGIVTLPFLFEGKVRQEQAKIGIEKLRKQVDSLIVINNNKLREVYGNLGFKAGFSKADEVLATASRGIAEVITHHYTQNIDLRDAKTVLSNSGTAIMGSAIAEGENRAKEAIVSALDSPLLNDNKITGAKNVLLLIVSGSNEITLDEIGEINDHIQNEAGHNANIIMGVGEDETLGDAIAVTIIATGFDIEQQNGIVNTEPKKIIHALEDEQSNVYNLSKNAVPAFDLETETPKANNEERIVFDLLEDKVAPAPIVPVPGNEELLAMSEFIKNIDVTFEIVSPIKDIDFTFTTPKAPVAIEVEQPKAIERQEQTTFSFDLPLSKPEPVVEEVKEEKVLFELTNETREIKVNQPVQFVPVTELSDNGIIKYSLEEYMEVENEFISSKPVSKVVEEVVPAEMNITMKQVETTTNTASKLEEVSPMEMTIEETLKLRAEERRKKLKEFNYKFHNNVSKIDEYEKEPAYKRLGIDISNTQSTNTNSRISVGTDSNNDLQLRSNNSYLHDNVD</sequence>
<keyword evidence="2 4" id="KW-0547">Nucleotide-binding</keyword>
<keyword evidence="4" id="KW-0963">Cytoplasm</keyword>
<dbReference type="NCBIfam" id="TIGR00065">
    <property type="entry name" value="ftsZ"/>
    <property type="match status" value="1"/>
</dbReference>
<dbReference type="InterPro" id="IPR020805">
    <property type="entry name" value="Cell_div_FtsZ_CS"/>
</dbReference>
<dbReference type="InterPro" id="IPR036525">
    <property type="entry name" value="Tubulin/FtsZ_GTPase_sf"/>
</dbReference>
<dbReference type="InterPro" id="IPR018316">
    <property type="entry name" value="Tubulin/FtsZ_2-layer-sand-dom"/>
</dbReference>
<evidence type="ECO:0000259" key="8">
    <source>
        <dbReference type="SMART" id="SM00864"/>
    </source>
</evidence>
<dbReference type="GO" id="GO:0051258">
    <property type="term" value="P:protein polymerization"/>
    <property type="evidence" value="ECO:0007669"/>
    <property type="project" value="UniProtKB-UniRule"/>
</dbReference>
<comment type="similarity">
    <text evidence="1 4 6">Belongs to the FtsZ family.</text>
</comment>
<dbReference type="PRINTS" id="PR00423">
    <property type="entry name" value="CELLDVISFTSZ"/>
</dbReference>
<dbReference type="SMART" id="SM00864">
    <property type="entry name" value="Tubulin"/>
    <property type="match status" value="1"/>
</dbReference>
<dbReference type="InterPro" id="IPR000158">
    <property type="entry name" value="Cell_div_FtsZ"/>
</dbReference>
<evidence type="ECO:0000256" key="4">
    <source>
        <dbReference type="HAMAP-Rule" id="MF_00909"/>
    </source>
</evidence>
<dbReference type="PANTHER" id="PTHR30314">
    <property type="entry name" value="CELL DIVISION PROTEIN FTSZ-RELATED"/>
    <property type="match status" value="1"/>
</dbReference>
<dbReference type="GO" id="GO:0005737">
    <property type="term" value="C:cytoplasm"/>
    <property type="evidence" value="ECO:0007669"/>
    <property type="project" value="UniProtKB-SubCell"/>
</dbReference>
<feature type="binding site" evidence="4">
    <location>
        <position position="195"/>
    </location>
    <ligand>
        <name>GTP</name>
        <dbReference type="ChEBI" id="CHEBI:37565"/>
    </ligand>
</feature>
<feature type="domain" description="Tubulin/FtsZ GTPase" evidence="8">
    <location>
        <begin position="21"/>
        <end position="213"/>
    </location>
</feature>
<dbReference type="Gene3D" id="3.30.1330.20">
    <property type="entry name" value="Tubulin/FtsZ, C-terminal domain"/>
    <property type="match status" value="1"/>
</dbReference>
<dbReference type="InterPro" id="IPR008280">
    <property type="entry name" value="Tub_FtsZ_C"/>
</dbReference>
<comment type="subunit">
    <text evidence="4">Homodimer. Polymerizes to form a dynamic ring structure in a strictly GTP-dependent manner. Interacts directly with several other division proteins.</text>
</comment>
<evidence type="ECO:0000313" key="11">
    <source>
        <dbReference type="Proteomes" id="UP000641454"/>
    </source>
</evidence>
<dbReference type="PROSITE" id="PS01135">
    <property type="entry name" value="FTSZ_2"/>
    <property type="match status" value="1"/>
</dbReference>
<dbReference type="Proteomes" id="UP000641454">
    <property type="component" value="Unassembled WGS sequence"/>
</dbReference>
<feature type="binding site" evidence="4">
    <location>
        <position position="148"/>
    </location>
    <ligand>
        <name>GTP</name>
        <dbReference type="ChEBI" id="CHEBI:37565"/>
    </ligand>
</feature>
<comment type="function">
    <text evidence="4 6">Essential cell division protein that forms a contractile ring structure (Z ring) at the future cell division site. The regulation of the ring assembly controls the timing and the location of cell division. One of the functions of the FtsZ ring is to recruit other cell division proteins to the septum to produce a new cell wall between the dividing cells. Binds GTP and shows GTPase activity.</text>
</comment>
<keyword evidence="4 6" id="KW-0717">Septation</keyword>
<dbReference type="InterPro" id="IPR024757">
    <property type="entry name" value="FtsZ_C"/>
</dbReference>
<dbReference type="GO" id="GO:0003924">
    <property type="term" value="F:GTPase activity"/>
    <property type="evidence" value="ECO:0007669"/>
    <property type="project" value="UniProtKB-UniRule"/>
</dbReference>
<keyword evidence="4 6" id="KW-0131">Cell cycle</keyword>
<dbReference type="PANTHER" id="PTHR30314:SF3">
    <property type="entry name" value="MITOCHONDRIAL DIVISION PROTEIN FSZA"/>
    <property type="match status" value="1"/>
</dbReference>
<dbReference type="CDD" id="cd02201">
    <property type="entry name" value="FtsZ_type1"/>
    <property type="match status" value="1"/>
</dbReference>
<dbReference type="Gene3D" id="3.40.50.1440">
    <property type="entry name" value="Tubulin/FtsZ, GTPase domain"/>
    <property type="match status" value="1"/>
</dbReference>
<evidence type="ECO:0000256" key="1">
    <source>
        <dbReference type="ARBA" id="ARBA00009690"/>
    </source>
</evidence>
<dbReference type="SUPFAM" id="SSF52490">
    <property type="entry name" value="Tubulin nucleotide-binding domain-like"/>
    <property type="match status" value="1"/>
</dbReference>
<evidence type="ECO:0000259" key="9">
    <source>
        <dbReference type="SMART" id="SM00865"/>
    </source>
</evidence>
<dbReference type="SMART" id="SM00865">
    <property type="entry name" value="Tubulin_C"/>
    <property type="match status" value="1"/>
</dbReference>
<keyword evidence="4 6" id="KW-0132">Cell division</keyword>
<accession>A0A923MWV7</accession>
<evidence type="ECO:0000256" key="2">
    <source>
        <dbReference type="ARBA" id="ARBA00022741"/>
    </source>
</evidence>
<comment type="caution">
    <text evidence="10">The sequence shown here is derived from an EMBL/GenBank/DDBJ whole genome shotgun (WGS) entry which is preliminary data.</text>
</comment>
<feature type="region of interest" description="Disordered" evidence="7">
    <location>
        <begin position="611"/>
        <end position="645"/>
    </location>
</feature>
<evidence type="ECO:0000256" key="5">
    <source>
        <dbReference type="NCBIfam" id="TIGR00065"/>
    </source>
</evidence>